<feature type="chain" id="PRO_5013314676" evidence="1">
    <location>
        <begin position="32"/>
        <end position="495"/>
    </location>
</feature>
<evidence type="ECO:0000313" key="3">
    <source>
        <dbReference type="EMBL" id="SHO59910.1"/>
    </source>
</evidence>
<reference evidence="4" key="1">
    <citation type="submission" date="2016-12" db="EMBL/GenBank/DDBJ databases">
        <authorList>
            <person name="Varghese N."/>
            <person name="Submissions S."/>
        </authorList>
    </citation>
    <scope>NUCLEOTIDE SEQUENCE [LARGE SCALE GENOMIC DNA]</scope>
    <source>
        <strain evidence="4">DSM 25035</strain>
    </source>
</reference>
<feature type="signal peptide" evidence="1">
    <location>
        <begin position="1"/>
        <end position="31"/>
    </location>
</feature>
<dbReference type="STRING" id="1073327.SAMN04488108_0444"/>
<gene>
    <name evidence="3" type="ORF">SAMN04488108_0444</name>
</gene>
<dbReference type="PANTHER" id="PTHR43751:SF3">
    <property type="entry name" value="SULFATASE N-TERMINAL DOMAIN-CONTAINING PROTEIN"/>
    <property type="match status" value="1"/>
</dbReference>
<dbReference type="Gene3D" id="3.40.720.10">
    <property type="entry name" value="Alkaline Phosphatase, subunit A"/>
    <property type="match status" value="1"/>
</dbReference>
<evidence type="ECO:0000313" key="4">
    <source>
        <dbReference type="Proteomes" id="UP000184609"/>
    </source>
</evidence>
<dbReference type="InterPro" id="IPR052701">
    <property type="entry name" value="GAG_Ulvan_Degrading_Sulfatases"/>
</dbReference>
<dbReference type="EMBL" id="FRXN01000001">
    <property type="protein sequence ID" value="SHO59910.1"/>
    <property type="molecule type" value="Genomic_DNA"/>
</dbReference>
<dbReference type="SUPFAM" id="SSF53649">
    <property type="entry name" value="Alkaline phosphatase-like"/>
    <property type="match status" value="1"/>
</dbReference>
<proteinExistence type="predicted"/>
<accession>A0A1M7Z555</accession>
<dbReference type="RefSeq" id="WP_243839681.1">
    <property type="nucleotide sequence ID" value="NZ_FRXN01000001.1"/>
</dbReference>
<keyword evidence="1" id="KW-0732">Signal</keyword>
<dbReference type="Gene3D" id="3.30.1120.10">
    <property type="match status" value="1"/>
</dbReference>
<dbReference type="AlphaFoldDB" id="A0A1M7Z555"/>
<dbReference type="InterPro" id="IPR017850">
    <property type="entry name" value="Alkaline_phosphatase_core_sf"/>
</dbReference>
<dbReference type="Pfam" id="PF00884">
    <property type="entry name" value="Sulfatase"/>
    <property type="match status" value="1"/>
</dbReference>
<dbReference type="PANTHER" id="PTHR43751">
    <property type="entry name" value="SULFATASE"/>
    <property type="match status" value="1"/>
</dbReference>
<dbReference type="CDD" id="cd16145">
    <property type="entry name" value="ARS_like"/>
    <property type="match status" value="1"/>
</dbReference>
<feature type="domain" description="Sulfatase N-terminal" evidence="2">
    <location>
        <begin position="42"/>
        <end position="385"/>
    </location>
</feature>
<name>A0A1M7Z555_9BACT</name>
<sequence length="495" mass="55636">MMTIKSLKTVSSLFAAAAVCVLFTNCSQEQASESVEKTFKKPNIIYILADDMGYADMGAYGQEKIETPNLDKLAASGIKFMNHYTGSTVCAPSRSALLTGLHTGHTPIRGNKEYQPEGQEAMPDSVFTIGKMMKEAGYATGTFGKWGLGFVGTTGDPNNQGMDYFFGYNCQRQAHRYYPDYLWENDHKVTMEGNGWVNKETYAQDVIQEKTLAFIDEHQDEPFFMYVPLVAPHAELASPDTATINKYRERFGDEKPHVGGKGADYGDDLVIGMYQSQPYPRATYAAMVERVDSYVGQIIEKLEEKGLTDNTIILFASDNGPHREGGNDPDFFDSNNGYRGYKRDLYEGGIRTAFVVKWPGKIEAGSTTDHISAFWDVLPTFAEIIDYQNLPQVDGVSFLPTLLGEKEQKEHDYLYWEFVEQGGKQGIRKGDWKAVKLDVKNNENSPIELYNLQTDPGETQNVADQNPEIVKEMEELMKNSHQRNLVFPLLKSEIE</sequence>
<organism evidence="3 4">
    <name type="scientific">Algoriphagus zhangzhouensis</name>
    <dbReference type="NCBI Taxonomy" id="1073327"/>
    <lineage>
        <taxon>Bacteria</taxon>
        <taxon>Pseudomonadati</taxon>
        <taxon>Bacteroidota</taxon>
        <taxon>Cytophagia</taxon>
        <taxon>Cytophagales</taxon>
        <taxon>Cyclobacteriaceae</taxon>
        <taxon>Algoriphagus</taxon>
    </lineage>
</organism>
<evidence type="ECO:0000256" key="1">
    <source>
        <dbReference type="SAM" id="SignalP"/>
    </source>
</evidence>
<keyword evidence="4" id="KW-1185">Reference proteome</keyword>
<evidence type="ECO:0000259" key="2">
    <source>
        <dbReference type="Pfam" id="PF00884"/>
    </source>
</evidence>
<dbReference type="Proteomes" id="UP000184609">
    <property type="component" value="Unassembled WGS sequence"/>
</dbReference>
<dbReference type="InterPro" id="IPR000917">
    <property type="entry name" value="Sulfatase_N"/>
</dbReference>
<protein>
    <submittedName>
        <fullName evidence="3">Arylsulfatase A</fullName>
    </submittedName>
</protein>